<proteinExistence type="inferred from homology"/>
<evidence type="ECO:0008006" key="9">
    <source>
        <dbReference type="Google" id="ProtNLM"/>
    </source>
</evidence>
<evidence type="ECO:0000256" key="4">
    <source>
        <dbReference type="ARBA" id="ARBA00022989"/>
    </source>
</evidence>
<reference evidence="7 8" key="1">
    <citation type="submission" date="2019-02" db="EMBL/GenBank/DDBJ databases">
        <title>Bacterial novel species Emticicia sp. 17J42-9 isolated from soil.</title>
        <authorList>
            <person name="Jung H.-Y."/>
        </authorList>
    </citation>
    <scope>NUCLEOTIDE SEQUENCE [LARGE SCALE GENOMIC DNA]</scope>
    <source>
        <strain evidence="7 8">17J42-9</strain>
    </source>
</reference>
<feature type="transmembrane region" description="Helical" evidence="6">
    <location>
        <begin position="135"/>
        <end position="153"/>
    </location>
</feature>
<evidence type="ECO:0000256" key="3">
    <source>
        <dbReference type="ARBA" id="ARBA00022692"/>
    </source>
</evidence>
<evidence type="ECO:0000313" key="7">
    <source>
        <dbReference type="EMBL" id="RYU91045.1"/>
    </source>
</evidence>
<name>A0A4Q5LNU9_9BACT</name>
<dbReference type="OrthoDB" id="947115at2"/>
<evidence type="ECO:0000313" key="8">
    <source>
        <dbReference type="Proteomes" id="UP000293162"/>
    </source>
</evidence>
<dbReference type="RefSeq" id="WP_130024339.1">
    <property type="nucleotide sequence ID" value="NZ_SEWF01000105.1"/>
</dbReference>
<dbReference type="GO" id="GO:0016020">
    <property type="term" value="C:membrane"/>
    <property type="evidence" value="ECO:0007669"/>
    <property type="project" value="UniProtKB-SubCell"/>
</dbReference>
<feature type="transmembrane region" description="Helical" evidence="6">
    <location>
        <begin position="165"/>
        <end position="187"/>
    </location>
</feature>
<gene>
    <name evidence="7" type="ORF">EWM59_27120</name>
</gene>
<feature type="transmembrane region" description="Helical" evidence="6">
    <location>
        <begin position="110"/>
        <end position="129"/>
    </location>
</feature>
<dbReference type="Proteomes" id="UP000293162">
    <property type="component" value="Unassembled WGS sequence"/>
</dbReference>
<feature type="transmembrane region" description="Helical" evidence="6">
    <location>
        <begin position="193"/>
        <end position="212"/>
    </location>
</feature>
<feature type="transmembrane region" description="Helical" evidence="6">
    <location>
        <begin position="5"/>
        <end position="23"/>
    </location>
</feature>
<dbReference type="EMBL" id="SEWF01000105">
    <property type="protein sequence ID" value="RYU91045.1"/>
    <property type="molecule type" value="Genomic_DNA"/>
</dbReference>
<organism evidence="7 8">
    <name type="scientific">Emticicia agri</name>
    <dbReference type="NCBI Taxonomy" id="2492393"/>
    <lineage>
        <taxon>Bacteria</taxon>
        <taxon>Pseudomonadati</taxon>
        <taxon>Bacteroidota</taxon>
        <taxon>Cytophagia</taxon>
        <taxon>Cytophagales</taxon>
        <taxon>Leadbetterellaceae</taxon>
        <taxon>Emticicia</taxon>
    </lineage>
</organism>
<protein>
    <recommendedName>
        <fullName evidence="9">Lysoplasmalogenase</fullName>
    </recommendedName>
</protein>
<dbReference type="AlphaFoldDB" id="A0A4Q5LNU9"/>
<comment type="similarity">
    <text evidence="2">Belongs to the TMEM86 family.</text>
</comment>
<evidence type="ECO:0000256" key="2">
    <source>
        <dbReference type="ARBA" id="ARBA00007375"/>
    </source>
</evidence>
<keyword evidence="8" id="KW-1185">Reference proteome</keyword>
<keyword evidence="3 6" id="KW-0812">Transmembrane</keyword>
<comment type="subcellular location">
    <subcellularLocation>
        <location evidence="1">Membrane</location>
        <topology evidence="1">Multi-pass membrane protein</topology>
    </subcellularLocation>
</comment>
<feature type="transmembrane region" description="Helical" evidence="6">
    <location>
        <begin position="80"/>
        <end position="98"/>
    </location>
</feature>
<evidence type="ECO:0000256" key="6">
    <source>
        <dbReference type="SAM" id="Phobius"/>
    </source>
</evidence>
<keyword evidence="5 6" id="KW-0472">Membrane</keyword>
<dbReference type="Pfam" id="PF07947">
    <property type="entry name" value="YhhN"/>
    <property type="match status" value="1"/>
</dbReference>
<feature type="transmembrane region" description="Helical" evidence="6">
    <location>
        <begin position="29"/>
        <end position="44"/>
    </location>
</feature>
<sequence>MPLRLVLIYILCCLIEIVGYRLYRDKLSFLSALPVICLLIFYYLRRRGEYRLKDYTYSIGLFLAAIADIMLEVRNTTVKVLALVIYMLSFSFYIATVRKEAVFGTSTRELLKVIGHMLLLISPVLVVFYKIPSDYFFASMIYMVFLALLYITALLRKTNKSSYQWFLAGAIAFAVVTISEIYFSFIIRFPNGSILIKTIYSFAQFAIFMGIIRTYKNFYSADGQ</sequence>
<accession>A0A4Q5LNU9</accession>
<keyword evidence="4 6" id="KW-1133">Transmembrane helix</keyword>
<comment type="caution">
    <text evidence="7">The sequence shown here is derived from an EMBL/GenBank/DDBJ whole genome shotgun (WGS) entry which is preliminary data.</text>
</comment>
<evidence type="ECO:0000256" key="1">
    <source>
        <dbReference type="ARBA" id="ARBA00004141"/>
    </source>
</evidence>
<dbReference type="InterPro" id="IPR012506">
    <property type="entry name" value="TMEM86B-like"/>
</dbReference>
<evidence type="ECO:0000256" key="5">
    <source>
        <dbReference type="ARBA" id="ARBA00023136"/>
    </source>
</evidence>